<keyword evidence="4" id="KW-0732">Signal</keyword>
<dbReference type="Proteomes" id="UP000273675">
    <property type="component" value="Unassembled WGS sequence"/>
</dbReference>
<feature type="chain" id="PRO_5019849154" evidence="4">
    <location>
        <begin position="22"/>
        <end position="184"/>
    </location>
</feature>
<keyword evidence="1" id="KW-0677">Repeat</keyword>
<protein>
    <submittedName>
        <fullName evidence="5">Tetratricopeptide repeat protein</fullName>
    </submittedName>
</protein>
<evidence type="ECO:0000256" key="1">
    <source>
        <dbReference type="ARBA" id="ARBA00022737"/>
    </source>
</evidence>
<dbReference type="Pfam" id="PF13432">
    <property type="entry name" value="TPR_16"/>
    <property type="match status" value="1"/>
</dbReference>
<dbReference type="InterPro" id="IPR019734">
    <property type="entry name" value="TPR_rpt"/>
</dbReference>
<dbReference type="GO" id="GO:0051879">
    <property type="term" value="F:Hsp90 protein binding"/>
    <property type="evidence" value="ECO:0007669"/>
    <property type="project" value="TreeGrafter"/>
</dbReference>
<dbReference type="SUPFAM" id="SSF48452">
    <property type="entry name" value="TPR-like"/>
    <property type="match status" value="1"/>
</dbReference>
<dbReference type="SMART" id="SM00028">
    <property type="entry name" value="TPR"/>
    <property type="match status" value="2"/>
</dbReference>
<dbReference type="OrthoDB" id="7594766at2"/>
<dbReference type="PANTHER" id="PTHR22904">
    <property type="entry name" value="TPR REPEAT CONTAINING PROTEIN"/>
    <property type="match status" value="1"/>
</dbReference>
<keyword evidence="2 3" id="KW-0802">TPR repeat</keyword>
<comment type="caution">
    <text evidence="5">The sequence shown here is derived from an EMBL/GenBank/DDBJ whole genome shotgun (WGS) entry which is preliminary data.</text>
</comment>
<dbReference type="EMBL" id="RBIM01000003">
    <property type="protein sequence ID" value="RKR00467.1"/>
    <property type="molecule type" value="Genomic_DNA"/>
</dbReference>
<proteinExistence type="predicted"/>
<gene>
    <name evidence="5" type="ORF">C7435_1675</name>
</gene>
<dbReference type="Gene3D" id="1.25.40.10">
    <property type="entry name" value="Tetratricopeptide repeat domain"/>
    <property type="match status" value="1"/>
</dbReference>
<dbReference type="InterPro" id="IPR011990">
    <property type="entry name" value="TPR-like_helical_dom_sf"/>
</dbReference>
<dbReference type="AlphaFoldDB" id="A0A495DDQ4"/>
<dbReference type="PROSITE" id="PS50005">
    <property type="entry name" value="TPR"/>
    <property type="match status" value="1"/>
</dbReference>
<accession>A0A495DDQ4</accession>
<reference evidence="5 6" key="1">
    <citation type="submission" date="2018-10" db="EMBL/GenBank/DDBJ databases">
        <title>Genomic Encyclopedia of Type Strains, Phase IV (KMG-IV): sequencing the most valuable type-strain genomes for metagenomic binning, comparative biology and taxonomic classification.</title>
        <authorList>
            <person name="Goeker M."/>
        </authorList>
    </citation>
    <scope>NUCLEOTIDE SEQUENCE [LARGE SCALE GENOMIC DNA]</scope>
    <source>
        <strain evidence="5 6">DSM 4734</strain>
    </source>
</reference>
<feature type="repeat" description="TPR" evidence="3">
    <location>
        <begin position="136"/>
        <end position="169"/>
    </location>
</feature>
<sequence>MRLFVSLAALMVCMSTGPADAQLLVLGRSPAATCYDHALHQRDDTASLRDCDMAMQDIRVTRRDRAATLVNRGILNIHRGRATDAIADFDAAQRMDIIPTAVLAVNRSSALIRLGRYQEAVAEADIAIRGRGDSEADAWFNRGVALEALGELAAAYDSYRQARHLRPGWQQPDAELARFRVNSR</sequence>
<organism evidence="5 6">
    <name type="scientific">Maricaulis maris</name>
    <dbReference type="NCBI Taxonomy" id="74318"/>
    <lineage>
        <taxon>Bacteria</taxon>
        <taxon>Pseudomonadati</taxon>
        <taxon>Pseudomonadota</taxon>
        <taxon>Alphaproteobacteria</taxon>
        <taxon>Maricaulales</taxon>
        <taxon>Maricaulaceae</taxon>
        <taxon>Maricaulis</taxon>
    </lineage>
</organism>
<dbReference type="RefSeq" id="WP_075189088.1">
    <property type="nucleotide sequence ID" value="NZ_RBIM01000003.1"/>
</dbReference>
<evidence type="ECO:0000256" key="3">
    <source>
        <dbReference type="PROSITE-ProRule" id="PRU00339"/>
    </source>
</evidence>
<feature type="signal peptide" evidence="4">
    <location>
        <begin position="1"/>
        <end position="21"/>
    </location>
</feature>
<evidence type="ECO:0000256" key="2">
    <source>
        <dbReference type="ARBA" id="ARBA00022803"/>
    </source>
</evidence>
<evidence type="ECO:0000256" key="4">
    <source>
        <dbReference type="SAM" id="SignalP"/>
    </source>
</evidence>
<evidence type="ECO:0000313" key="5">
    <source>
        <dbReference type="EMBL" id="RKR00467.1"/>
    </source>
</evidence>
<evidence type="ECO:0000313" key="6">
    <source>
        <dbReference type="Proteomes" id="UP000273675"/>
    </source>
</evidence>
<name>A0A495DDQ4_9PROT</name>
<dbReference type="PANTHER" id="PTHR22904:SF523">
    <property type="entry name" value="STRESS-INDUCED-PHOSPHOPROTEIN 1"/>
    <property type="match status" value="1"/>
</dbReference>